<protein>
    <submittedName>
        <fullName evidence="2">Uncharacterized protein</fullName>
    </submittedName>
</protein>
<sequence length="229" mass="25058">MQHVWSRHYNSNGDRDNTNSRKIFEFGISFIPRATITETLDLGEKTKDESVSKDSIFSNGNENDRVEVKRKGKAKLTHQTPSKTNTLQQSNNHKGPQNQRTHLLRDNRMVQGILNKTLSRPGSKTAPAGVIPKSVFVMPGKSHGTTTPAANNKHKRPRPASLQNSPSTETQVSGIACMQAKATEPERIVAKIGVDAEQRGAEATVMCADQAAERALEVGHKQSALPMGN</sequence>
<proteinExistence type="predicted"/>
<comment type="caution">
    <text evidence="2">The sequence shown here is derived from an EMBL/GenBank/DDBJ whole genome shotgun (WGS) entry which is preliminary data.</text>
</comment>
<keyword evidence="3" id="KW-1185">Reference proteome</keyword>
<accession>A0ABU6XJ80</accession>
<gene>
    <name evidence="2" type="ORF">PIB30_052875</name>
</gene>
<dbReference type="EMBL" id="JASCZI010211836">
    <property type="protein sequence ID" value="MED6197023.1"/>
    <property type="molecule type" value="Genomic_DNA"/>
</dbReference>
<feature type="compositionally biased region" description="Polar residues" evidence="1">
    <location>
        <begin position="77"/>
        <end position="100"/>
    </location>
</feature>
<evidence type="ECO:0000313" key="2">
    <source>
        <dbReference type="EMBL" id="MED6197023.1"/>
    </source>
</evidence>
<evidence type="ECO:0000313" key="3">
    <source>
        <dbReference type="Proteomes" id="UP001341840"/>
    </source>
</evidence>
<reference evidence="2 3" key="1">
    <citation type="journal article" date="2023" name="Plants (Basel)">
        <title>Bridging the Gap: Combining Genomics and Transcriptomics Approaches to Understand Stylosanthes scabra, an Orphan Legume from the Brazilian Caatinga.</title>
        <authorList>
            <person name="Ferreira-Neto J.R.C."/>
            <person name="da Silva M.D."/>
            <person name="Binneck E."/>
            <person name="de Melo N.F."/>
            <person name="da Silva R.H."/>
            <person name="de Melo A.L.T.M."/>
            <person name="Pandolfi V."/>
            <person name="Bustamante F.O."/>
            <person name="Brasileiro-Vidal A.C."/>
            <person name="Benko-Iseppon A.M."/>
        </authorList>
    </citation>
    <scope>NUCLEOTIDE SEQUENCE [LARGE SCALE GENOMIC DNA]</scope>
    <source>
        <tissue evidence="2">Leaves</tissue>
    </source>
</reference>
<organism evidence="2 3">
    <name type="scientific">Stylosanthes scabra</name>
    <dbReference type="NCBI Taxonomy" id="79078"/>
    <lineage>
        <taxon>Eukaryota</taxon>
        <taxon>Viridiplantae</taxon>
        <taxon>Streptophyta</taxon>
        <taxon>Embryophyta</taxon>
        <taxon>Tracheophyta</taxon>
        <taxon>Spermatophyta</taxon>
        <taxon>Magnoliopsida</taxon>
        <taxon>eudicotyledons</taxon>
        <taxon>Gunneridae</taxon>
        <taxon>Pentapetalae</taxon>
        <taxon>rosids</taxon>
        <taxon>fabids</taxon>
        <taxon>Fabales</taxon>
        <taxon>Fabaceae</taxon>
        <taxon>Papilionoideae</taxon>
        <taxon>50 kb inversion clade</taxon>
        <taxon>dalbergioids sensu lato</taxon>
        <taxon>Dalbergieae</taxon>
        <taxon>Pterocarpus clade</taxon>
        <taxon>Stylosanthes</taxon>
    </lineage>
</organism>
<feature type="region of interest" description="Disordered" evidence="1">
    <location>
        <begin position="45"/>
        <end position="64"/>
    </location>
</feature>
<name>A0ABU6XJ80_9FABA</name>
<dbReference type="Proteomes" id="UP001341840">
    <property type="component" value="Unassembled WGS sequence"/>
</dbReference>
<feature type="region of interest" description="Disordered" evidence="1">
    <location>
        <begin position="70"/>
        <end position="100"/>
    </location>
</feature>
<evidence type="ECO:0000256" key="1">
    <source>
        <dbReference type="SAM" id="MobiDB-lite"/>
    </source>
</evidence>
<feature type="region of interest" description="Disordered" evidence="1">
    <location>
        <begin position="142"/>
        <end position="172"/>
    </location>
</feature>
<feature type="compositionally biased region" description="Polar residues" evidence="1">
    <location>
        <begin position="161"/>
        <end position="172"/>
    </location>
</feature>